<dbReference type="EMBL" id="AEXL02000131">
    <property type="protein sequence ID" value="EIJ65297.1"/>
    <property type="molecule type" value="Genomic_DNA"/>
</dbReference>
<reference evidence="1 2" key="1">
    <citation type="journal article" date="2012" name="J. Bacteriol.">
        <title>Genome sequence of "Candidatus Nitrosopumilus salaria" BD31, an ammonia-oxidizing archaeon from the San Francisco Bay estuary.</title>
        <authorList>
            <person name="Mosier A.C."/>
            <person name="Allen E.E."/>
            <person name="Kim M."/>
            <person name="Ferriera S."/>
            <person name="Francis C.A."/>
        </authorList>
    </citation>
    <scope>NUCLEOTIDE SEQUENCE [LARGE SCALE GENOMIC DNA]</scope>
    <source>
        <strain evidence="1 2">BD31</strain>
    </source>
</reference>
<organism evidence="1 2">
    <name type="scientific">Candidatus Nitrosopumilus salarius BD31</name>
    <dbReference type="NCBI Taxonomy" id="859350"/>
    <lineage>
        <taxon>Archaea</taxon>
        <taxon>Nitrososphaerota</taxon>
        <taxon>Nitrososphaeria</taxon>
        <taxon>Nitrosopumilales</taxon>
        <taxon>Nitrosopumilaceae</taxon>
        <taxon>Nitrosopumilus</taxon>
    </lineage>
</organism>
<sequence length="50" mass="5509">MTEPPKSSSGDEICPMCKRLKSKHTNEEMLACSRKLLEFKKNPTGGAGIE</sequence>
<dbReference type="PATRIC" id="fig|859350.6.peg.1635"/>
<dbReference type="AlphaFoldDB" id="I3D0Q4"/>
<evidence type="ECO:0000313" key="2">
    <source>
        <dbReference type="Proteomes" id="UP000003423"/>
    </source>
</evidence>
<evidence type="ECO:0000313" key="1">
    <source>
        <dbReference type="EMBL" id="EIJ65297.1"/>
    </source>
</evidence>
<gene>
    <name evidence="1" type="ORF">BD31_I1768</name>
</gene>
<protein>
    <submittedName>
        <fullName evidence="1">Uncharacterized protein</fullName>
    </submittedName>
</protein>
<name>I3D0Q4_9ARCH</name>
<keyword evidence="2" id="KW-1185">Reference proteome</keyword>
<comment type="caution">
    <text evidence="1">The sequence shown here is derived from an EMBL/GenBank/DDBJ whole genome shotgun (WGS) entry which is preliminary data.</text>
</comment>
<dbReference type="Proteomes" id="UP000003423">
    <property type="component" value="Unassembled WGS sequence"/>
</dbReference>
<proteinExistence type="predicted"/>
<accession>I3D0Q4</accession>